<comment type="caution">
    <text evidence="1">The sequence shown here is derived from an EMBL/GenBank/DDBJ whole genome shotgun (WGS) entry which is preliminary data.</text>
</comment>
<accession>A0A812IRZ2</accession>
<dbReference type="AlphaFoldDB" id="A0A812IRZ2"/>
<feature type="non-terminal residue" evidence="1">
    <location>
        <position position="107"/>
    </location>
</feature>
<keyword evidence="2" id="KW-1185">Reference proteome</keyword>
<dbReference type="EMBL" id="CAJNIZ010000414">
    <property type="protein sequence ID" value="CAE7161407.1"/>
    <property type="molecule type" value="Genomic_DNA"/>
</dbReference>
<organism evidence="1 2">
    <name type="scientific">Symbiodinium pilosum</name>
    <name type="common">Dinoflagellate</name>
    <dbReference type="NCBI Taxonomy" id="2952"/>
    <lineage>
        <taxon>Eukaryota</taxon>
        <taxon>Sar</taxon>
        <taxon>Alveolata</taxon>
        <taxon>Dinophyceae</taxon>
        <taxon>Suessiales</taxon>
        <taxon>Symbiodiniaceae</taxon>
        <taxon>Symbiodinium</taxon>
    </lineage>
</organism>
<evidence type="ECO:0000313" key="1">
    <source>
        <dbReference type="EMBL" id="CAE7161407.1"/>
    </source>
</evidence>
<proteinExistence type="predicted"/>
<protein>
    <submittedName>
        <fullName evidence="1">Uncharacterized protein</fullName>
    </submittedName>
</protein>
<evidence type="ECO:0000313" key="2">
    <source>
        <dbReference type="Proteomes" id="UP000649617"/>
    </source>
</evidence>
<dbReference type="Proteomes" id="UP000649617">
    <property type="component" value="Unassembled WGS sequence"/>
</dbReference>
<name>A0A812IRZ2_SYMPI</name>
<reference evidence="1" key="1">
    <citation type="submission" date="2021-02" db="EMBL/GenBank/DDBJ databases">
        <authorList>
            <person name="Dougan E. K."/>
            <person name="Rhodes N."/>
            <person name="Thang M."/>
            <person name="Chan C."/>
        </authorList>
    </citation>
    <scope>NUCLEOTIDE SEQUENCE</scope>
</reference>
<gene>
    <name evidence="1" type="ORF">SPIL2461_LOCUS530</name>
</gene>
<sequence length="107" mass="11468">VSLVISRGTARRKANLVSRRFVETTVVEDVIVETRVGFSTKEDHLLTASDGATTTDEVAMIAIDGVTVIEGGMMMMGSAGDGDEEMTVIHDPALGADDECGRKMYCR</sequence>